<evidence type="ECO:0000313" key="2">
    <source>
        <dbReference type="EMBL" id="GHC58219.1"/>
    </source>
</evidence>
<keyword evidence="1" id="KW-0862">Zinc</keyword>
<dbReference type="GO" id="GO:0031179">
    <property type="term" value="P:peptide modification"/>
    <property type="evidence" value="ECO:0007669"/>
    <property type="project" value="InterPro"/>
</dbReference>
<dbReference type="RefSeq" id="WP_190111090.1">
    <property type="nucleotide sequence ID" value="NZ_BMVB01000012.1"/>
</dbReference>
<proteinExistence type="predicted"/>
<sequence>MGGSTWTAAVSGGAADAALGLVAALAGRPRAAPSCVRPDLAGGGPGPALVYHQLERYRPGEGWGALADGYLAASVRGTERLGTTAPGLHAGLAGPAFAAWCLSRAGPPESFVDETLRRAVALTDGAHGVAWRDFDVIHGLAGTGALLLCRAGESPHAERSLRAVLTAVVALCGERGGVPHWFTPAAAIRDDALRERFPHGALNWGAAHGIAGPLALMALARSAGVRVPGQDEALRRTAGRLGACRTEDARGPDWPGITALDGTPDPRRRRTASWCYGTPGVARSLWLAGTALDDASLRRTAVRAMKAVLRRSAEQCGADTSPGLCHGLAGLLQITLRFAHDTGDAEFRRAATDLTVRLSRFCEHGGNLAQDGPGFLDGAAGVLLALLAATTDNAPTWDRALLLA</sequence>
<protein>
    <recommendedName>
        <fullName evidence="4">Lanthionine synthetase</fullName>
    </recommendedName>
</protein>
<dbReference type="EMBL" id="BMVB01000012">
    <property type="protein sequence ID" value="GHC58219.1"/>
    <property type="molecule type" value="Genomic_DNA"/>
</dbReference>
<reference evidence="2" key="2">
    <citation type="submission" date="2020-09" db="EMBL/GenBank/DDBJ databases">
        <authorList>
            <person name="Sun Q."/>
            <person name="Ohkuma M."/>
        </authorList>
    </citation>
    <scope>NUCLEOTIDE SEQUENCE</scope>
    <source>
        <strain evidence="2">JCM 4633</strain>
    </source>
</reference>
<dbReference type="GO" id="GO:0046872">
    <property type="term" value="F:metal ion binding"/>
    <property type="evidence" value="ECO:0007669"/>
    <property type="project" value="UniProtKB-KW"/>
</dbReference>
<dbReference type="Pfam" id="PF05147">
    <property type="entry name" value="LANC_like"/>
    <property type="match status" value="1"/>
</dbReference>
<dbReference type="SMART" id="SM01260">
    <property type="entry name" value="LANC_like"/>
    <property type="match status" value="1"/>
</dbReference>
<dbReference type="SUPFAM" id="SSF158745">
    <property type="entry name" value="LanC-like"/>
    <property type="match status" value="1"/>
</dbReference>
<dbReference type="CDD" id="cd04793">
    <property type="entry name" value="LanC"/>
    <property type="match status" value="1"/>
</dbReference>
<dbReference type="PRINTS" id="PR01955">
    <property type="entry name" value="LANCFRANKIA"/>
</dbReference>
<organism evidence="2 3">
    <name type="scientific">Streptomyces cinnamoneus</name>
    <name type="common">Streptoverticillium cinnamoneum</name>
    <dbReference type="NCBI Taxonomy" id="53446"/>
    <lineage>
        <taxon>Bacteria</taxon>
        <taxon>Bacillati</taxon>
        <taxon>Actinomycetota</taxon>
        <taxon>Actinomycetes</taxon>
        <taxon>Kitasatosporales</taxon>
        <taxon>Streptomycetaceae</taxon>
        <taxon>Streptomyces</taxon>
        <taxon>Streptomyces cinnamoneus group</taxon>
    </lineage>
</organism>
<feature type="binding site" evidence="1">
    <location>
        <position position="325"/>
    </location>
    <ligand>
        <name>Zn(2+)</name>
        <dbReference type="ChEBI" id="CHEBI:29105"/>
    </ligand>
</feature>
<evidence type="ECO:0000256" key="1">
    <source>
        <dbReference type="PIRSR" id="PIRSR607822-1"/>
    </source>
</evidence>
<name>A0A918TQ13_STRCJ</name>
<accession>A0A918TQ13</accession>
<comment type="caution">
    <text evidence="2">The sequence shown here is derived from an EMBL/GenBank/DDBJ whole genome shotgun (WGS) entry which is preliminary data.</text>
</comment>
<reference evidence="2" key="1">
    <citation type="journal article" date="2014" name="Int. J. Syst. Evol. Microbiol.">
        <title>Complete genome sequence of Corynebacterium casei LMG S-19264T (=DSM 44701T), isolated from a smear-ripened cheese.</title>
        <authorList>
            <consortium name="US DOE Joint Genome Institute (JGI-PGF)"/>
            <person name="Walter F."/>
            <person name="Albersmeier A."/>
            <person name="Kalinowski J."/>
            <person name="Ruckert C."/>
        </authorList>
    </citation>
    <scope>NUCLEOTIDE SEQUENCE</scope>
    <source>
        <strain evidence="2">JCM 4633</strain>
    </source>
</reference>
<dbReference type="PRINTS" id="PR01950">
    <property type="entry name" value="LANCSUPER"/>
</dbReference>
<evidence type="ECO:0000313" key="3">
    <source>
        <dbReference type="Proteomes" id="UP000646244"/>
    </source>
</evidence>
<evidence type="ECO:0008006" key="4">
    <source>
        <dbReference type="Google" id="ProtNLM"/>
    </source>
</evidence>
<gene>
    <name evidence="2" type="ORF">GCM10010507_38780</name>
</gene>
<keyword evidence="1" id="KW-0479">Metal-binding</keyword>
<dbReference type="InterPro" id="IPR033889">
    <property type="entry name" value="LanC"/>
</dbReference>
<dbReference type="Proteomes" id="UP000646244">
    <property type="component" value="Unassembled WGS sequence"/>
</dbReference>
<feature type="binding site" evidence="1">
    <location>
        <position position="326"/>
    </location>
    <ligand>
        <name>Zn(2+)</name>
        <dbReference type="ChEBI" id="CHEBI:29105"/>
    </ligand>
</feature>
<dbReference type="Gene3D" id="1.50.10.20">
    <property type="match status" value="1"/>
</dbReference>
<feature type="binding site" evidence="1">
    <location>
        <position position="275"/>
    </location>
    <ligand>
        <name>Zn(2+)</name>
        <dbReference type="ChEBI" id="CHEBI:29105"/>
    </ligand>
</feature>
<dbReference type="AlphaFoldDB" id="A0A918TQ13"/>
<dbReference type="InterPro" id="IPR007822">
    <property type="entry name" value="LANC-like"/>
</dbReference>